<reference evidence="1" key="2">
    <citation type="submission" date="2020-09" db="EMBL/GenBank/DDBJ databases">
        <authorList>
            <person name="Sun Q."/>
            <person name="Ohkuma M."/>
        </authorList>
    </citation>
    <scope>NUCLEOTIDE SEQUENCE</scope>
    <source>
        <strain evidence="1">JCM 4637</strain>
    </source>
</reference>
<dbReference type="Proteomes" id="UP000638353">
    <property type="component" value="Unassembled WGS sequence"/>
</dbReference>
<gene>
    <name evidence="1" type="ORF">GCM10010334_54150</name>
</gene>
<evidence type="ECO:0000313" key="2">
    <source>
        <dbReference type="Proteomes" id="UP000638353"/>
    </source>
</evidence>
<organism evidence="1 2">
    <name type="scientific">Streptomyces finlayi</name>
    <dbReference type="NCBI Taxonomy" id="67296"/>
    <lineage>
        <taxon>Bacteria</taxon>
        <taxon>Bacillati</taxon>
        <taxon>Actinomycetota</taxon>
        <taxon>Actinomycetes</taxon>
        <taxon>Kitasatosporales</taxon>
        <taxon>Streptomycetaceae</taxon>
        <taxon>Streptomyces</taxon>
    </lineage>
</organism>
<dbReference type="SUPFAM" id="SSF56112">
    <property type="entry name" value="Protein kinase-like (PK-like)"/>
    <property type="match status" value="1"/>
</dbReference>
<proteinExistence type="predicted"/>
<protein>
    <submittedName>
        <fullName evidence="1">TIGR02569 family protein</fullName>
    </submittedName>
</protein>
<comment type="caution">
    <text evidence="1">The sequence shown here is derived from an EMBL/GenBank/DDBJ whole genome shotgun (WGS) entry which is preliminary data.</text>
</comment>
<reference evidence="1" key="1">
    <citation type="journal article" date="2014" name="Int. J. Syst. Evol. Microbiol.">
        <title>Complete genome sequence of Corynebacterium casei LMG S-19264T (=DSM 44701T), isolated from a smear-ripened cheese.</title>
        <authorList>
            <consortium name="US DOE Joint Genome Institute (JGI-PGF)"/>
            <person name="Walter F."/>
            <person name="Albersmeier A."/>
            <person name="Kalinowski J."/>
            <person name="Ruckert C."/>
        </authorList>
    </citation>
    <scope>NUCLEOTIDE SEQUENCE</scope>
    <source>
        <strain evidence="1">JCM 4637</strain>
    </source>
</reference>
<dbReference type="EMBL" id="BMVC01000011">
    <property type="protein sequence ID" value="GHD04734.1"/>
    <property type="molecule type" value="Genomic_DNA"/>
</dbReference>
<dbReference type="InterPro" id="IPR011009">
    <property type="entry name" value="Kinase-like_dom_sf"/>
</dbReference>
<dbReference type="RefSeq" id="WP_229898235.1">
    <property type="nucleotide sequence ID" value="NZ_BMVC01000011.1"/>
</dbReference>
<evidence type="ECO:0000313" key="1">
    <source>
        <dbReference type="EMBL" id="GHD04734.1"/>
    </source>
</evidence>
<sequence>MHVPPPAVLEAFGVRGEPVPLTGGQGRSVRVGGYVFKPADATAPETEWAARLHEGLAAEDSFRVPRPLRTPDGRSTVDGWTAAEYLTGEPGPQGRWAEVLAAGRAFHRALRGSPRPDFLARRDHPWAVADRVACGEQDLDLHPDLAAPFVDLLKARSPLAPDPAQLVHGDLTGNVLFPSQGPPVVIDFSPYWRPPLYAEAIVVADGLLWYDLPSPQPPGAPAHHPDWQQTLLRALLFRLVAHSELTGPSAHTTPGESARYTRATAAALTARPPTT</sequence>
<dbReference type="AlphaFoldDB" id="A0A918X268"/>
<name>A0A918X268_9ACTN</name>
<accession>A0A918X268</accession>